<organism evidence="1 2">
    <name type="scientific">Eumeta variegata</name>
    <name type="common">Bagworm moth</name>
    <name type="synonym">Eumeta japonica</name>
    <dbReference type="NCBI Taxonomy" id="151549"/>
    <lineage>
        <taxon>Eukaryota</taxon>
        <taxon>Metazoa</taxon>
        <taxon>Ecdysozoa</taxon>
        <taxon>Arthropoda</taxon>
        <taxon>Hexapoda</taxon>
        <taxon>Insecta</taxon>
        <taxon>Pterygota</taxon>
        <taxon>Neoptera</taxon>
        <taxon>Endopterygota</taxon>
        <taxon>Lepidoptera</taxon>
        <taxon>Glossata</taxon>
        <taxon>Ditrysia</taxon>
        <taxon>Tineoidea</taxon>
        <taxon>Psychidae</taxon>
        <taxon>Oiketicinae</taxon>
        <taxon>Eumeta</taxon>
    </lineage>
</organism>
<reference evidence="1 2" key="1">
    <citation type="journal article" date="2019" name="Commun. Biol.">
        <title>The bagworm genome reveals a unique fibroin gene that provides high tensile strength.</title>
        <authorList>
            <person name="Kono N."/>
            <person name="Nakamura H."/>
            <person name="Ohtoshi R."/>
            <person name="Tomita M."/>
            <person name="Numata K."/>
            <person name="Arakawa K."/>
        </authorList>
    </citation>
    <scope>NUCLEOTIDE SEQUENCE [LARGE SCALE GENOMIC DNA]</scope>
</reference>
<sequence>MRNGQGKCTRKIIEILNKATEYYENLYQSKLNKPITSATNDIQDSKPVPLVLKKETERAIVTQKSGKAPGPDNITNELLRVSMPMIVPKLTNLFNEIIKTESVPRGLDKVNNILIAQERRQRRYWQLQADKLDV</sequence>
<dbReference type="Proteomes" id="UP000299102">
    <property type="component" value="Unassembled WGS sequence"/>
</dbReference>
<proteinExistence type="predicted"/>
<dbReference type="OrthoDB" id="407509at2759"/>
<keyword evidence="2" id="KW-1185">Reference proteome</keyword>
<evidence type="ECO:0000313" key="2">
    <source>
        <dbReference type="Proteomes" id="UP000299102"/>
    </source>
</evidence>
<accession>A0A4C1ZZ58</accession>
<comment type="caution">
    <text evidence="1">The sequence shown here is derived from an EMBL/GenBank/DDBJ whole genome shotgun (WGS) entry which is preliminary data.</text>
</comment>
<name>A0A4C1ZZ58_EUMVA</name>
<protein>
    <recommendedName>
        <fullName evidence="3">RNA-directed DNA polymerase from transposon X-element</fullName>
    </recommendedName>
</protein>
<gene>
    <name evidence="1" type="ORF">EVAR_60825_1</name>
</gene>
<evidence type="ECO:0000313" key="1">
    <source>
        <dbReference type="EMBL" id="GBP91955.1"/>
    </source>
</evidence>
<evidence type="ECO:0008006" key="3">
    <source>
        <dbReference type="Google" id="ProtNLM"/>
    </source>
</evidence>
<dbReference type="AlphaFoldDB" id="A0A4C1ZZ58"/>
<dbReference type="EMBL" id="BGZK01002226">
    <property type="protein sequence ID" value="GBP91955.1"/>
    <property type="molecule type" value="Genomic_DNA"/>
</dbReference>